<gene>
    <name evidence="3" type="primary">treA</name>
    <name evidence="3" type="ORF">GCM10011274_34470</name>
</gene>
<dbReference type="PANTHER" id="PTHR23403">
    <property type="entry name" value="TREHALASE"/>
    <property type="match status" value="1"/>
</dbReference>
<keyword evidence="2" id="KW-0326">Glycosidase</keyword>
<dbReference type="AlphaFoldDB" id="A0A8H9ICW5"/>
<dbReference type="PROSITE" id="PS00927">
    <property type="entry name" value="TREHALASE_1"/>
    <property type="match status" value="1"/>
</dbReference>
<evidence type="ECO:0000256" key="1">
    <source>
        <dbReference type="ARBA" id="ARBA00022801"/>
    </source>
</evidence>
<dbReference type="InterPro" id="IPR018232">
    <property type="entry name" value="Glyco_hydro_37_CS"/>
</dbReference>
<evidence type="ECO:0000313" key="4">
    <source>
        <dbReference type="Proteomes" id="UP000622604"/>
    </source>
</evidence>
<accession>A0A8H9ICW5</accession>
<dbReference type="Pfam" id="PF01204">
    <property type="entry name" value="Trehalase"/>
    <property type="match status" value="1"/>
</dbReference>
<dbReference type="Gene3D" id="1.50.10.10">
    <property type="match status" value="1"/>
</dbReference>
<dbReference type="PANTHER" id="PTHR23403:SF1">
    <property type="entry name" value="TREHALASE"/>
    <property type="match status" value="1"/>
</dbReference>
<reference evidence="3" key="1">
    <citation type="journal article" date="2014" name="Int. J. Syst. Evol. Microbiol.">
        <title>Complete genome sequence of Corynebacterium casei LMG S-19264T (=DSM 44701T), isolated from a smear-ripened cheese.</title>
        <authorList>
            <consortium name="US DOE Joint Genome Institute (JGI-PGF)"/>
            <person name="Walter F."/>
            <person name="Albersmeier A."/>
            <person name="Kalinowski J."/>
            <person name="Ruckert C."/>
        </authorList>
    </citation>
    <scope>NUCLEOTIDE SEQUENCE</scope>
    <source>
        <strain evidence="3">KCTC 32337</strain>
    </source>
</reference>
<keyword evidence="1" id="KW-0378">Hydrolase</keyword>
<dbReference type="SUPFAM" id="SSF48208">
    <property type="entry name" value="Six-hairpin glycosidases"/>
    <property type="match status" value="1"/>
</dbReference>
<name>A0A8H9ICW5_9ALTE</name>
<reference evidence="3" key="2">
    <citation type="submission" date="2020-09" db="EMBL/GenBank/DDBJ databases">
        <authorList>
            <person name="Sun Q."/>
            <person name="Kim S."/>
        </authorList>
    </citation>
    <scope>NUCLEOTIDE SEQUENCE</scope>
    <source>
        <strain evidence="3">KCTC 32337</strain>
    </source>
</reference>
<dbReference type="GO" id="GO:0005993">
    <property type="term" value="P:trehalose catabolic process"/>
    <property type="evidence" value="ECO:0007669"/>
    <property type="project" value="TreeGrafter"/>
</dbReference>
<dbReference type="PROSITE" id="PS00928">
    <property type="entry name" value="TREHALASE_2"/>
    <property type="match status" value="1"/>
</dbReference>
<dbReference type="GO" id="GO:0004555">
    <property type="term" value="F:alpha,alpha-trehalase activity"/>
    <property type="evidence" value="ECO:0007669"/>
    <property type="project" value="InterPro"/>
</dbReference>
<comment type="caution">
    <text evidence="3">The sequence shown here is derived from an EMBL/GenBank/DDBJ whole genome shotgun (WGS) entry which is preliminary data.</text>
</comment>
<organism evidence="3 4">
    <name type="scientific">Paraglaciecola chathamensis</name>
    <dbReference type="NCBI Taxonomy" id="368405"/>
    <lineage>
        <taxon>Bacteria</taxon>
        <taxon>Pseudomonadati</taxon>
        <taxon>Pseudomonadota</taxon>
        <taxon>Gammaproteobacteria</taxon>
        <taxon>Alteromonadales</taxon>
        <taxon>Alteromonadaceae</taxon>
        <taxon>Paraglaciecola</taxon>
    </lineage>
</organism>
<evidence type="ECO:0000256" key="2">
    <source>
        <dbReference type="ARBA" id="ARBA00023295"/>
    </source>
</evidence>
<dbReference type="InterPro" id="IPR001661">
    <property type="entry name" value="Glyco_hydro_37"/>
</dbReference>
<dbReference type="InterPro" id="IPR012341">
    <property type="entry name" value="6hp_glycosidase-like_sf"/>
</dbReference>
<protein>
    <submittedName>
        <fullName evidence="3">Periplasmic trehalase</fullName>
    </submittedName>
</protein>
<evidence type="ECO:0000313" key="3">
    <source>
        <dbReference type="EMBL" id="GGZ73165.1"/>
    </source>
</evidence>
<sequence>MNGSISFDHPSIVFFESELFKRIQLEGLFTDSKTICDALPLSSWSDVLEKYEQQKLLPTFSLLEFVKRYFTLPKEIELNDSLPSQSLNQYIQALWPKLTRQPDPKDATSSLLALEHSYIVPGGRFREIYYWDSYFTALGLKQSGYTHLIQDMVLNFIELQDRIGCIPNGNRSYYHSRSQPPVLGMMVDLCIDNIETSDTDFVLRCIEGMEKEYCFWMHGKEQLSHQDCAKGRVVKMPCGAFLNRYWDNIATPRTESYLEDIELAAELPLEKRADFYRNIRAACESGWDFSSRWLRDAQALSSIETIEILPVDLNCLMYQLERNLAKYHGLLNHHDQAACFGDLADARKAAIDRYFWSAQEQFYFDYQFVKQQPLKVRSLAATLPMFVDIANAQQAKSVKEVLMSTFLQEGGLVTTLNVTNQQWDSPNGWAPLHWFAVIGLRNYGHVADGNNIMQRWLKTVDAHFSKTGNIMEKYNVQSLNNLAHGGEYEVQQGFGWTNGVTLAFHEMLD</sequence>
<dbReference type="PRINTS" id="PR00744">
    <property type="entry name" value="GLHYDRLASE37"/>
</dbReference>
<dbReference type="RefSeq" id="WP_191866721.1">
    <property type="nucleotide sequence ID" value="NZ_BMZC01000010.1"/>
</dbReference>
<dbReference type="InterPro" id="IPR008928">
    <property type="entry name" value="6-hairpin_glycosidase_sf"/>
</dbReference>
<proteinExistence type="predicted"/>
<dbReference type="EMBL" id="BMZC01000010">
    <property type="protein sequence ID" value="GGZ73165.1"/>
    <property type="molecule type" value="Genomic_DNA"/>
</dbReference>
<dbReference type="Proteomes" id="UP000622604">
    <property type="component" value="Unassembled WGS sequence"/>
</dbReference>